<evidence type="ECO:0000256" key="2">
    <source>
        <dbReference type="ARBA" id="ARBA00023015"/>
    </source>
</evidence>
<comment type="caution">
    <text evidence="7">The sequence shown here is derived from an EMBL/GenBank/DDBJ whole genome shotgun (WGS) entry which is preliminary data.</text>
</comment>
<keyword evidence="5" id="KW-0539">Nucleus</keyword>
<evidence type="ECO:0000313" key="7">
    <source>
        <dbReference type="EMBL" id="KAI3914061.1"/>
    </source>
</evidence>
<keyword evidence="3" id="KW-0238">DNA-binding</keyword>
<evidence type="ECO:0000256" key="5">
    <source>
        <dbReference type="ARBA" id="ARBA00023242"/>
    </source>
</evidence>
<organism evidence="7 8">
    <name type="scientific">Papaver atlanticum</name>
    <dbReference type="NCBI Taxonomy" id="357466"/>
    <lineage>
        <taxon>Eukaryota</taxon>
        <taxon>Viridiplantae</taxon>
        <taxon>Streptophyta</taxon>
        <taxon>Embryophyta</taxon>
        <taxon>Tracheophyta</taxon>
        <taxon>Spermatophyta</taxon>
        <taxon>Magnoliopsida</taxon>
        <taxon>Ranunculales</taxon>
        <taxon>Papaveraceae</taxon>
        <taxon>Papaveroideae</taxon>
        <taxon>Papaver</taxon>
    </lineage>
</organism>
<dbReference type="GO" id="GO:0005634">
    <property type="term" value="C:nucleus"/>
    <property type="evidence" value="ECO:0007669"/>
    <property type="project" value="UniProtKB-SubCell"/>
</dbReference>
<proteinExistence type="predicted"/>
<dbReference type="InterPro" id="IPR044837">
    <property type="entry name" value="REM16-like"/>
</dbReference>
<evidence type="ECO:0000313" key="8">
    <source>
        <dbReference type="Proteomes" id="UP001202328"/>
    </source>
</evidence>
<dbReference type="AlphaFoldDB" id="A0AAD4XHD2"/>
<sequence>MFLGVFGWDFLQNFVYRVYQKNDTLFTLEDEDGEGYTANYFPRKWGLSGGWRAFAIVHKLAEGDALVFHLVKVSKFK</sequence>
<dbReference type="Proteomes" id="UP001202328">
    <property type="component" value="Unassembled WGS sequence"/>
</dbReference>
<comment type="subcellular location">
    <subcellularLocation>
        <location evidence="1">Nucleus</location>
    </subcellularLocation>
</comment>
<protein>
    <recommendedName>
        <fullName evidence="6">TF-B3 domain-containing protein</fullName>
    </recommendedName>
</protein>
<gene>
    <name evidence="7" type="ORF">MKW98_010873</name>
</gene>
<feature type="domain" description="TF-B3" evidence="6">
    <location>
        <begin position="1"/>
        <end position="77"/>
    </location>
</feature>
<evidence type="ECO:0000256" key="4">
    <source>
        <dbReference type="ARBA" id="ARBA00023163"/>
    </source>
</evidence>
<name>A0AAD4XHD2_9MAGN</name>
<dbReference type="Pfam" id="PF02362">
    <property type="entry name" value="B3"/>
    <property type="match status" value="1"/>
</dbReference>
<dbReference type="PANTHER" id="PTHR31391:SF4">
    <property type="entry name" value="B3 DOMAIN-CONTAINING PROTEIN OS03G0184500"/>
    <property type="match status" value="1"/>
</dbReference>
<evidence type="ECO:0000256" key="1">
    <source>
        <dbReference type="ARBA" id="ARBA00004123"/>
    </source>
</evidence>
<dbReference type="InterPro" id="IPR003340">
    <property type="entry name" value="B3_DNA-bd"/>
</dbReference>
<evidence type="ECO:0000259" key="6">
    <source>
        <dbReference type="PROSITE" id="PS50863"/>
    </source>
</evidence>
<dbReference type="Gene3D" id="2.40.330.10">
    <property type="entry name" value="DNA-binding pseudobarrel domain"/>
    <property type="match status" value="1"/>
</dbReference>
<dbReference type="PANTHER" id="PTHR31391">
    <property type="entry name" value="B3 DOMAIN-CONTAINING PROTEIN OS11G0197600-RELATED"/>
    <property type="match status" value="1"/>
</dbReference>
<accession>A0AAD4XHD2</accession>
<keyword evidence="8" id="KW-1185">Reference proteome</keyword>
<dbReference type="SUPFAM" id="SSF101936">
    <property type="entry name" value="DNA-binding pseudobarrel domain"/>
    <property type="match status" value="1"/>
</dbReference>
<keyword evidence="2" id="KW-0805">Transcription regulation</keyword>
<keyword evidence="4" id="KW-0804">Transcription</keyword>
<dbReference type="PROSITE" id="PS50863">
    <property type="entry name" value="B3"/>
    <property type="match status" value="1"/>
</dbReference>
<reference evidence="7" key="1">
    <citation type="submission" date="2022-04" db="EMBL/GenBank/DDBJ databases">
        <title>A functionally conserved STORR gene fusion in Papaver species that diverged 16.8 million years ago.</title>
        <authorList>
            <person name="Catania T."/>
        </authorList>
    </citation>
    <scope>NUCLEOTIDE SEQUENCE</scope>
    <source>
        <strain evidence="7">S-188037</strain>
    </source>
</reference>
<dbReference type="GO" id="GO:0003677">
    <property type="term" value="F:DNA binding"/>
    <property type="evidence" value="ECO:0007669"/>
    <property type="project" value="UniProtKB-KW"/>
</dbReference>
<dbReference type="EMBL" id="JAJJMB010009426">
    <property type="protein sequence ID" value="KAI3914061.1"/>
    <property type="molecule type" value="Genomic_DNA"/>
</dbReference>
<dbReference type="CDD" id="cd10017">
    <property type="entry name" value="B3_DNA"/>
    <property type="match status" value="1"/>
</dbReference>
<evidence type="ECO:0000256" key="3">
    <source>
        <dbReference type="ARBA" id="ARBA00023125"/>
    </source>
</evidence>
<dbReference type="InterPro" id="IPR015300">
    <property type="entry name" value="DNA-bd_pseudobarrel_sf"/>
</dbReference>
<feature type="non-terminal residue" evidence="7">
    <location>
        <position position="77"/>
    </location>
</feature>